<evidence type="ECO:0000259" key="11">
    <source>
        <dbReference type="Pfam" id="PF03908"/>
    </source>
</evidence>
<dbReference type="GO" id="GO:0012507">
    <property type="term" value="C:ER to Golgi transport vesicle membrane"/>
    <property type="evidence" value="ECO:0007669"/>
    <property type="project" value="TreeGrafter"/>
</dbReference>
<proteinExistence type="predicted"/>
<sequence>MGGMTFFLLLFFFSLCVCCYAQQYWQVAMSSGLFALYEDDFNESSRQVRAAAAALQESLKQDSSTYEPPPTTGPQSRGHHCEVMQQGLAHMRELVTSMLYESNDVESGELRNEVRRRVEDYKQMVTVLEGELFRLRQDSKNADRMDLISGGNDTLDEENQEARAFMLENTQRLRQGTTTLERAERALHGASDLGTSTLNTLRTQTETVRHFHATVHDVDSQVMESRRLVNQMQRTAMKHKLWLIGIIVGLFVCIILGIYVRR</sequence>
<protein>
    <recommendedName>
        <fullName evidence="11">Sec20 C-terminal domain-containing protein</fullName>
    </recommendedName>
</protein>
<keyword evidence="5 9" id="KW-1133">Transmembrane helix</keyword>
<evidence type="ECO:0000256" key="9">
    <source>
        <dbReference type="SAM" id="Phobius"/>
    </source>
</evidence>
<dbReference type="PANTHER" id="PTHR21230:SF26">
    <property type="entry name" value="VESICLE TRANSPORT THROUGH INTERACTION WITH T-SNARES HOMOLOG 1A"/>
    <property type="match status" value="1"/>
</dbReference>
<organism evidence="12 13">
    <name type="scientific">Trypanosoma cruzi (strain CL Brener)</name>
    <dbReference type="NCBI Taxonomy" id="353153"/>
    <lineage>
        <taxon>Eukaryota</taxon>
        <taxon>Discoba</taxon>
        <taxon>Euglenozoa</taxon>
        <taxon>Kinetoplastea</taxon>
        <taxon>Metakinetoplastina</taxon>
        <taxon>Trypanosomatida</taxon>
        <taxon>Trypanosomatidae</taxon>
        <taxon>Trypanosoma</taxon>
        <taxon>Schizotrypanum</taxon>
    </lineage>
</organism>
<evidence type="ECO:0000256" key="10">
    <source>
        <dbReference type="SAM" id="SignalP"/>
    </source>
</evidence>
<dbReference type="AlphaFoldDB" id="Q4CVD1"/>
<dbReference type="STRING" id="353153.Q4CVD1"/>
<dbReference type="Pfam" id="PF03908">
    <property type="entry name" value="Sec20"/>
    <property type="match status" value="1"/>
</dbReference>
<dbReference type="InterPro" id="IPR056173">
    <property type="entry name" value="Sec20_C"/>
</dbReference>
<dbReference type="OMA" id="HETTHDV"/>
<dbReference type="InParanoid" id="Q4CVD1"/>
<name>Q4CVD1_TRYCC</name>
<dbReference type="Gene3D" id="1.20.58.400">
    <property type="entry name" value="t-snare proteins"/>
    <property type="match status" value="1"/>
</dbReference>
<dbReference type="PaxDb" id="353153-Q4CVD1"/>
<dbReference type="SUPFAM" id="SSF58038">
    <property type="entry name" value="SNARE fusion complex"/>
    <property type="match status" value="1"/>
</dbReference>
<dbReference type="SMR" id="Q4CVD1"/>
<dbReference type="EMBL" id="AAHK01001756">
    <property type="protein sequence ID" value="EAN84230.1"/>
    <property type="molecule type" value="Genomic_DNA"/>
</dbReference>
<dbReference type="FunCoup" id="Q4CVD1">
    <property type="interactions" value="464"/>
</dbReference>
<evidence type="ECO:0000256" key="3">
    <source>
        <dbReference type="ARBA" id="ARBA00022692"/>
    </source>
</evidence>
<feature type="chain" id="PRO_5004235628" description="Sec20 C-terminal domain-containing protein" evidence="10">
    <location>
        <begin position="22"/>
        <end position="262"/>
    </location>
</feature>
<dbReference type="GO" id="GO:0031902">
    <property type="term" value="C:late endosome membrane"/>
    <property type="evidence" value="ECO:0007669"/>
    <property type="project" value="TreeGrafter"/>
</dbReference>
<reference evidence="12 13" key="1">
    <citation type="journal article" date="2005" name="Science">
        <title>The genome sequence of Trypanosoma cruzi, etiologic agent of Chagas disease.</title>
        <authorList>
            <person name="El-Sayed N.M."/>
            <person name="Myler P.J."/>
            <person name="Bartholomeu D.C."/>
            <person name="Nilsson D."/>
            <person name="Aggarwal G."/>
            <person name="Tran A.N."/>
            <person name="Ghedin E."/>
            <person name="Worthey E.A."/>
            <person name="Delcher A.L."/>
            <person name="Blandin G."/>
            <person name="Westenberger S.J."/>
            <person name="Caler E."/>
            <person name="Cerqueira G.C."/>
            <person name="Branche C."/>
            <person name="Haas B."/>
            <person name="Anupama A."/>
            <person name="Arner E."/>
            <person name="Aslund L."/>
            <person name="Attipoe P."/>
            <person name="Bontempi E."/>
            <person name="Bringaud F."/>
            <person name="Burton P."/>
            <person name="Cadag E."/>
            <person name="Campbell D.A."/>
            <person name="Carrington M."/>
            <person name="Crabtree J."/>
            <person name="Darban H."/>
            <person name="da Silveira J.F."/>
            <person name="de Jong P."/>
            <person name="Edwards K."/>
            <person name="Englund P.T."/>
            <person name="Fazelina G."/>
            <person name="Feldblyum T."/>
            <person name="Ferella M."/>
            <person name="Frasch A.C."/>
            <person name="Gull K."/>
            <person name="Horn D."/>
            <person name="Hou L."/>
            <person name="Huang Y."/>
            <person name="Kindlund E."/>
            <person name="Klingbeil M."/>
            <person name="Kluge S."/>
            <person name="Koo H."/>
            <person name="Lacerda D."/>
            <person name="Levin M.J."/>
            <person name="Lorenzi H."/>
            <person name="Louie T."/>
            <person name="Machado C.R."/>
            <person name="McCulloch R."/>
            <person name="McKenna A."/>
            <person name="Mizuno Y."/>
            <person name="Mottram J.C."/>
            <person name="Nelson S."/>
            <person name="Ochaya S."/>
            <person name="Osoegawa K."/>
            <person name="Pai G."/>
            <person name="Parsons M."/>
            <person name="Pentony M."/>
            <person name="Pettersson U."/>
            <person name="Pop M."/>
            <person name="Ramirez J.L."/>
            <person name="Rinta J."/>
            <person name="Robertson L."/>
            <person name="Salzberg S.L."/>
            <person name="Sanchez D.O."/>
            <person name="Seyler A."/>
            <person name="Sharma R."/>
            <person name="Shetty J."/>
            <person name="Simpson A.J."/>
            <person name="Sisk E."/>
            <person name="Tammi M.T."/>
            <person name="Tarleton R."/>
            <person name="Teixeira S."/>
            <person name="Van Aken S."/>
            <person name="Vogt C."/>
            <person name="Ward P.N."/>
            <person name="Wickstead B."/>
            <person name="Wortman J."/>
            <person name="White O."/>
            <person name="Fraser C.M."/>
            <person name="Stuart K.D."/>
            <person name="Andersson B."/>
        </authorList>
    </citation>
    <scope>NUCLEOTIDE SEQUENCE [LARGE SCALE GENOMIC DNA]</scope>
    <source>
        <strain evidence="12 13">CL Brener</strain>
    </source>
</reference>
<dbReference type="GO" id="GO:0005484">
    <property type="term" value="F:SNAP receptor activity"/>
    <property type="evidence" value="ECO:0007669"/>
    <property type="project" value="TreeGrafter"/>
</dbReference>
<evidence type="ECO:0000313" key="12">
    <source>
        <dbReference type="EMBL" id="EAN84230.1"/>
    </source>
</evidence>
<dbReference type="Proteomes" id="UP000002296">
    <property type="component" value="Unassembled WGS sequence"/>
</dbReference>
<dbReference type="GO" id="GO:0015031">
    <property type="term" value="P:protein transport"/>
    <property type="evidence" value="ECO:0007669"/>
    <property type="project" value="UniProtKB-KW"/>
</dbReference>
<dbReference type="GeneID" id="3535994"/>
<dbReference type="Gene3D" id="1.20.5.110">
    <property type="match status" value="1"/>
</dbReference>
<keyword evidence="2" id="KW-0813">Transport</keyword>
<evidence type="ECO:0000256" key="6">
    <source>
        <dbReference type="ARBA" id="ARBA00023054"/>
    </source>
</evidence>
<keyword evidence="7 9" id="KW-0472">Membrane</keyword>
<feature type="domain" description="Sec20 C-terminal" evidence="11">
    <location>
        <begin position="175"/>
        <end position="262"/>
    </location>
</feature>
<evidence type="ECO:0000256" key="8">
    <source>
        <dbReference type="SAM" id="MobiDB-lite"/>
    </source>
</evidence>
<accession>Q4CVD1</accession>
<feature type="region of interest" description="Disordered" evidence="8">
    <location>
        <begin position="59"/>
        <end position="78"/>
    </location>
</feature>
<dbReference type="GO" id="GO:0031201">
    <property type="term" value="C:SNARE complex"/>
    <property type="evidence" value="ECO:0007669"/>
    <property type="project" value="TreeGrafter"/>
</dbReference>
<dbReference type="eggNOG" id="ENOG502S2F7">
    <property type="taxonomic scope" value="Eukaryota"/>
</dbReference>
<dbReference type="GO" id="GO:0000149">
    <property type="term" value="F:SNARE binding"/>
    <property type="evidence" value="ECO:0007669"/>
    <property type="project" value="TreeGrafter"/>
</dbReference>
<evidence type="ECO:0000256" key="5">
    <source>
        <dbReference type="ARBA" id="ARBA00022989"/>
    </source>
</evidence>
<dbReference type="PANTHER" id="PTHR21230">
    <property type="entry name" value="VESICLE TRANSPORT V-SNARE PROTEIN VTI1-RELATED"/>
    <property type="match status" value="1"/>
</dbReference>
<gene>
    <name evidence="12" type="ORF">Tc00.1047053507645.30</name>
</gene>
<comment type="caution">
    <text evidence="12">The sequence shown here is derived from an EMBL/GenBank/DDBJ whole genome shotgun (WGS) entry which is preliminary data.</text>
</comment>
<dbReference type="RefSeq" id="XP_806081.1">
    <property type="nucleotide sequence ID" value="XM_800988.1"/>
</dbReference>
<evidence type="ECO:0000256" key="2">
    <source>
        <dbReference type="ARBA" id="ARBA00022448"/>
    </source>
</evidence>
<dbReference type="KEGG" id="tcr:507645.30"/>
<evidence type="ECO:0000256" key="1">
    <source>
        <dbReference type="ARBA" id="ARBA00004211"/>
    </source>
</evidence>
<keyword evidence="4" id="KW-0653">Protein transport</keyword>
<dbReference type="GO" id="GO:0006906">
    <property type="term" value="P:vesicle fusion"/>
    <property type="evidence" value="ECO:0007669"/>
    <property type="project" value="TreeGrafter"/>
</dbReference>
<keyword evidence="3 9" id="KW-0812">Transmembrane</keyword>
<evidence type="ECO:0000256" key="7">
    <source>
        <dbReference type="ARBA" id="ARBA00023136"/>
    </source>
</evidence>
<dbReference type="GO" id="GO:0005789">
    <property type="term" value="C:endoplasmic reticulum membrane"/>
    <property type="evidence" value="ECO:0007669"/>
    <property type="project" value="TreeGrafter"/>
</dbReference>
<keyword evidence="6" id="KW-0175">Coiled coil</keyword>
<evidence type="ECO:0000313" key="13">
    <source>
        <dbReference type="Proteomes" id="UP000002296"/>
    </source>
</evidence>
<feature type="signal peptide" evidence="10">
    <location>
        <begin position="1"/>
        <end position="21"/>
    </location>
</feature>
<evidence type="ECO:0000256" key="4">
    <source>
        <dbReference type="ARBA" id="ARBA00022927"/>
    </source>
</evidence>
<keyword evidence="10" id="KW-0732">Signal</keyword>
<comment type="subcellular location">
    <subcellularLocation>
        <location evidence="1">Membrane</location>
        <topology evidence="1">Single-pass type IV membrane protein</topology>
    </subcellularLocation>
</comment>
<keyword evidence="13" id="KW-1185">Reference proteome</keyword>
<feature type="transmembrane region" description="Helical" evidence="9">
    <location>
        <begin position="241"/>
        <end position="260"/>
    </location>
</feature>
<dbReference type="GO" id="GO:0005794">
    <property type="term" value="C:Golgi apparatus"/>
    <property type="evidence" value="ECO:0007669"/>
    <property type="project" value="TreeGrafter"/>
</dbReference>
<dbReference type="InterPro" id="IPR038407">
    <property type="entry name" value="v-SNARE_N_sf"/>
</dbReference>